<comment type="catalytic activity">
    <reaction evidence="1">
        <text>ATP + protein L-histidine = ADP + protein N-phospho-L-histidine.</text>
        <dbReference type="EC" id="2.7.13.3"/>
    </reaction>
</comment>
<keyword evidence="5" id="KW-0902">Two-component regulatory system</keyword>
<dbReference type="Gene3D" id="3.30.565.10">
    <property type="entry name" value="Histidine kinase-like ATPase, C-terminal domain"/>
    <property type="match status" value="1"/>
</dbReference>
<keyword evidence="4" id="KW-0418">Kinase</keyword>
<dbReference type="InterPro" id="IPR050482">
    <property type="entry name" value="Sensor_HK_TwoCompSys"/>
</dbReference>
<reference evidence="7" key="1">
    <citation type="journal article" date="2019" name="Int. J. Syst. Evol. Microbiol.">
        <title>The Global Catalogue of Microorganisms (GCM) 10K type strain sequencing project: providing services to taxonomists for standard genome sequencing and annotation.</title>
        <authorList>
            <consortium name="The Broad Institute Genomics Platform"/>
            <consortium name="The Broad Institute Genome Sequencing Center for Infectious Disease"/>
            <person name="Wu L."/>
            <person name="Ma J."/>
        </authorList>
    </citation>
    <scope>NUCLEOTIDE SEQUENCE [LARGE SCALE GENOMIC DNA]</scope>
    <source>
        <strain evidence="7">JCM 17919</strain>
    </source>
</reference>
<evidence type="ECO:0000256" key="2">
    <source>
        <dbReference type="ARBA" id="ARBA00012438"/>
    </source>
</evidence>
<evidence type="ECO:0000256" key="4">
    <source>
        <dbReference type="ARBA" id="ARBA00022777"/>
    </source>
</evidence>
<proteinExistence type="predicted"/>
<sequence>MDYIEVLPKSVALLQGAVNDIRDLSKKLSASRPGKMHYLKTINDPVESVRFAPGVGINLDPGDCPEMDAELHLALYRVLPEQLTRIHKNAAASQVGIGLCMEVGELVLRIAGNEAGFNTGGRYKGTGLTNMQGRAQLSRDCSGQ</sequence>
<accession>A0ABP8H270</accession>
<comment type="caution">
    <text evidence="6">The sequence shown here is derived from an EMBL/GenBank/DDBJ whole genome shotgun (WGS) entry which is preliminary data.</text>
</comment>
<evidence type="ECO:0000313" key="6">
    <source>
        <dbReference type="EMBL" id="GAA4333352.1"/>
    </source>
</evidence>
<keyword evidence="7" id="KW-1185">Reference proteome</keyword>
<dbReference type="InterPro" id="IPR036890">
    <property type="entry name" value="HATPase_C_sf"/>
</dbReference>
<organism evidence="6 7">
    <name type="scientific">Flaviaesturariibacter amylovorans</name>
    <dbReference type="NCBI Taxonomy" id="1084520"/>
    <lineage>
        <taxon>Bacteria</taxon>
        <taxon>Pseudomonadati</taxon>
        <taxon>Bacteroidota</taxon>
        <taxon>Chitinophagia</taxon>
        <taxon>Chitinophagales</taxon>
        <taxon>Chitinophagaceae</taxon>
        <taxon>Flaviaestuariibacter</taxon>
    </lineage>
</organism>
<evidence type="ECO:0000256" key="5">
    <source>
        <dbReference type="ARBA" id="ARBA00023012"/>
    </source>
</evidence>
<protein>
    <recommendedName>
        <fullName evidence="2">histidine kinase</fullName>
        <ecNumber evidence="2">2.7.13.3</ecNumber>
    </recommendedName>
</protein>
<evidence type="ECO:0000313" key="7">
    <source>
        <dbReference type="Proteomes" id="UP001501725"/>
    </source>
</evidence>
<dbReference type="Proteomes" id="UP001501725">
    <property type="component" value="Unassembled WGS sequence"/>
</dbReference>
<evidence type="ECO:0000256" key="3">
    <source>
        <dbReference type="ARBA" id="ARBA00022679"/>
    </source>
</evidence>
<dbReference type="EC" id="2.7.13.3" evidence="2"/>
<evidence type="ECO:0000256" key="1">
    <source>
        <dbReference type="ARBA" id="ARBA00000085"/>
    </source>
</evidence>
<gene>
    <name evidence="6" type="ORF">GCM10023184_26470</name>
</gene>
<keyword evidence="3" id="KW-0808">Transferase</keyword>
<dbReference type="PANTHER" id="PTHR24421:SF10">
    <property type="entry name" value="NITRATE_NITRITE SENSOR PROTEIN NARQ"/>
    <property type="match status" value="1"/>
</dbReference>
<dbReference type="EMBL" id="BAABGY010000007">
    <property type="protein sequence ID" value="GAA4333352.1"/>
    <property type="molecule type" value="Genomic_DNA"/>
</dbReference>
<name>A0ABP8H270_9BACT</name>
<dbReference type="PANTHER" id="PTHR24421">
    <property type="entry name" value="NITRATE/NITRITE SENSOR PROTEIN NARX-RELATED"/>
    <property type="match status" value="1"/>
</dbReference>